<evidence type="ECO:0000313" key="3">
    <source>
        <dbReference type="Proteomes" id="UP001286313"/>
    </source>
</evidence>
<gene>
    <name evidence="2" type="ORF">Pcinc_000601</name>
</gene>
<keyword evidence="3" id="KW-1185">Reference proteome</keyword>
<evidence type="ECO:0000313" key="2">
    <source>
        <dbReference type="EMBL" id="KAK3895678.1"/>
    </source>
</evidence>
<dbReference type="EMBL" id="JAWQEG010000033">
    <property type="protein sequence ID" value="KAK3895678.1"/>
    <property type="molecule type" value="Genomic_DNA"/>
</dbReference>
<name>A0AAE1GLS8_PETCI</name>
<protein>
    <submittedName>
        <fullName evidence="2">Uncharacterized protein</fullName>
    </submittedName>
</protein>
<proteinExistence type="predicted"/>
<dbReference type="Proteomes" id="UP001286313">
    <property type="component" value="Unassembled WGS sequence"/>
</dbReference>
<sequence length="767" mass="87129">MIKIRDAILFYAVFNLDESNTDLILFIFYNLAYFFTFNRSSSSDDDGDLRTECGEDIEFITVRDCSTRCLAVNFNKSIKKIKKKYNTDCSLDDEEDIVADTLYTTGSPLGDLKWAIDNYDSHAVRYLSTCLFEEEDEKYLPRLEVPLNIPFRVEEESFPSVINTLENLNVFFNSFSNKAYNNSREVWNHLSAIADVYDKRMQGCMGRSISDEMEVAIETLRLYFQGTFFTSNTASKVAILLFAALFVCHATKRRDDIILDCGDRDDSTETLLQNSIDTAERNDPVFASNKKAIGQLLMTKQDLLFDYEKDHLYFSTSDRYGSAAPYSFNREYTPSSGNSTYVHFEEYPGLVEKMTGRDERQLRYHHDNTTERPCSPATAFCNFAFNTGGSNYSENVAYAIQDTPGARLPKERYAFSNNEGILKRFRATKLSDKFGVDGLFVHLVKNKLGVSSLFGRCRHNLFQKKDIASAARPSQSTPLAVVLESSAPGHNGIIRTSDNPAAKSNFKLFAKFFGTNPAQKMRFMSLIVLRAVLSVGKKLTIHDVCLYWDDPEDIEGCDYYITIENEEGVGEKMCGEVFEDCKTFIDMCTPLARKDLELLPPWCADLFSNSDVTLHSILYKPEYVTPSSSGSQAKRNLFKTKRVRDDIKRAFRFFDMASNLHKMSIEDALMLSSDEFSGRTNVEALKSSRKAEIDRYVDANNTRIRTVYGTTVQSPDLYDSSEHDSRPMANPFLPKGERAFMRKRAPPLGDTSASSSVVGVHPYDKYR</sequence>
<accession>A0AAE1GLS8</accession>
<comment type="caution">
    <text evidence="2">The sequence shown here is derived from an EMBL/GenBank/DDBJ whole genome shotgun (WGS) entry which is preliminary data.</text>
</comment>
<reference evidence="2" key="1">
    <citation type="submission" date="2023-10" db="EMBL/GenBank/DDBJ databases">
        <title>Genome assemblies of two species of porcelain crab, Petrolisthes cinctipes and Petrolisthes manimaculis (Anomura: Porcellanidae).</title>
        <authorList>
            <person name="Angst P."/>
        </authorList>
    </citation>
    <scope>NUCLEOTIDE SEQUENCE</scope>
    <source>
        <strain evidence="2">PB745_01</strain>
        <tissue evidence="2">Gill</tissue>
    </source>
</reference>
<organism evidence="2 3">
    <name type="scientific">Petrolisthes cinctipes</name>
    <name type="common">Flat porcelain crab</name>
    <dbReference type="NCBI Taxonomy" id="88211"/>
    <lineage>
        <taxon>Eukaryota</taxon>
        <taxon>Metazoa</taxon>
        <taxon>Ecdysozoa</taxon>
        <taxon>Arthropoda</taxon>
        <taxon>Crustacea</taxon>
        <taxon>Multicrustacea</taxon>
        <taxon>Malacostraca</taxon>
        <taxon>Eumalacostraca</taxon>
        <taxon>Eucarida</taxon>
        <taxon>Decapoda</taxon>
        <taxon>Pleocyemata</taxon>
        <taxon>Anomura</taxon>
        <taxon>Galatheoidea</taxon>
        <taxon>Porcellanidae</taxon>
        <taxon>Petrolisthes</taxon>
    </lineage>
</organism>
<feature type="region of interest" description="Disordered" evidence="1">
    <location>
        <begin position="715"/>
        <end position="767"/>
    </location>
</feature>
<evidence type="ECO:0000256" key="1">
    <source>
        <dbReference type="SAM" id="MobiDB-lite"/>
    </source>
</evidence>
<dbReference type="AlphaFoldDB" id="A0AAE1GLS8"/>